<dbReference type="AlphaFoldDB" id="W4QZ74"/>
<name>W4QZ74_HALA3</name>
<dbReference type="EMBL" id="BAUV01000073">
    <property type="protein sequence ID" value="GAE37420.1"/>
    <property type="molecule type" value="Genomic_DNA"/>
</dbReference>
<reference evidence="1 2" key="1">
    <citation type="journal article" date="2014" name="Genome Announc.">
        <title>Draft Genome Sequences of Three Alkaliphilic Bacillus Strains, Bacillus wakoensis JCM 9140T, Bacillus akibai JCM 9157T, and Bacillus hemicellulosilyticus JCM 9152T.</title>
        <authorList>
            <person name="Yuki M."/>
            <person name="Oshima K."/>
            <person name="Suda W."/>
            <person name="Oshida Y."/>
            <person name="Kitamura K."/>
            <person name="Iida T."/>
            <person name="Hattori M."/>
            <person name="Ohkuma M."/>
        </authorList>
    </citation>
    <scope>NUCLEOTIDE SEQUENCE [LARGE SCALE GENOMIC DNA]</scope>
    <source>
        <strain evidence="1 2">JCM 9157</strain>
    </source>
</reference>
<accession>W4QZ74</accession>
<dbReference type="Proteomes" id="UP000018896">
    <property type="component" value="Unassembled WGS sequence"/>
</dbReference>
<dbReference type="eggNOG" id="ENOG5033JCD">
    <property type="taxonomic scope" value="Bacteria"/>
</dbReference>
<comment type="caution">
    <text evidence="1">The sequence shown here is derived from an EMBL/GenBank/DDBJ whole genome shotgun (WGS) entry which is preliminary data.</text>
</comment>
<keyword evidence="2" id="KW-1185">Reference proteome</keyword>
<evidence type="ECO:0000313" key="2">
    <source>
        <dbReference type="Proteomes" id="UP000018896"/>
    </source>
</evidence>
<proteinExistence type="predicted"/>
<gene>
    <name evidence="1" type="ORF">JCM9157_4719</name>
</gene>
<protein>
    <submittedName>
        <fullName evidence="1">Uncharacterized protein</fullName>
    </submittedName>
</protein>
<dbReference type="STRING" id="1236973.JCM9157_4719"/>
<evidence type="ECO:0000313" key="1">
    <source>
        <dbReference type="EMBL" id="GAE37420.1"/>
    </source>
</evidence>
<sequence>MKCFCEQEDTLDLKIEGDVGAEPIWCSKCGCNFDLEDISFSNELKDELGSWANEYGNWIDWDKDKIVPAGIEMEEEHNKKGIILTDKVKKELGGKYRITFSSSTMARAMQVKNQNL</sequence>
<dbReference type="OrthoDB" id="2084083at2"/>
<dbReference type="RefSeq" id="WP_035668168.1">
    <property type="nucleotide sequence ID" value="NZ_BAUV01000073.1"/>
</dbReference>
<organism evidence="1 2">
    <name type="scientific">Halalkalibacter akibai (strain ATCC 43226 / DSM 21942 / CIP 109018 / JCM 9157 / 1139)</name>
    <name type="common">Bacillus akibai</name>
    <dbReference type="NCBI Taxonomy" id="1236973"/>
    <lineage>
        <taxon>Bacteria</taxon>
        <taxon>Bacillati</taxon>
        <taxon>Bacillota</taxon>
        <taxon>Bacilli</taxon>
        <taxon>Bacillales</taxon>
        <taxon>Bacillaceae</taxon>
        <taxon>Halalkalibacter</taxon>
    </lineage>
</organism>